<dbReference type="Proteomes" id="UP001451606">
    <property type="component" value="Chromosome"/>
</dbReference>
<evidence type="ECO:0000259" key="1">
    <source>
        <dbReference type="Pfam" id="PF19289"/>
    </source>
</evidence>
<dbReference type="KEGG" id="omr:OXIME_001386"/>
<dbReference type="EMBL" id="CP133772">
    <property type="protein sequence ID" value="WYY00802.1"/>
    <property type="molecule type" value="Genomic_DNA"/>
</dbReference>
<dbReference type="AlphaFoldDB" id="A0AAX4NJ07"/>
<dbReference type="GO" id="GO:0006508">
    <property type="term" value="P:proteolysis"/>
    <property type="evidence" value="ECO:0007669"/>
    <property type="project" value="InterPro"/>
</dbReference>
<dbReference type="Pfam" id="PF19289">
    <property type="entry name" value="PmbA_TldD_3rd"/>
    <property type="match status" value="1"/>
</dbReference>
<evidence type="ECO:0000313" key="2">
    <source>
        <dbReference type="EMBL" id="WYY00802.1"/>
    </source>
</evidence>
<proteinExistence type="predicted"/>
<sequence length="451" mass="50028">MDGWPPCQAQGHVCAVIEMMDIDTIYKKVKEKGPDEAVVQLIRDKTSQVRFSGDSMDLFNRWNGSLITLFVSKGKRVASTTIRDMTALDSEISNLMKICKEVPETPSFNGINCAEHNYPSVDDARNEVDIQKLAGALMKGSMEGGAERSAGIVYSRDLDIELKTGYNHGKQHLTGIEMVVRSFRGDTTGQETIHYGPENQVDTETAMEIGRNAGKTSSRKIEKVDITPGKYDILLSPYVTGNLISYSSQFFSAYEVESGLSCFAGKIGARVASDHVTLEDDPLNKSGSGFRIFDEEGTPTRKNTLINNGTLKTYLHSFSTGKNFESSTTGNAGIISPKAWQISLLPGRSKFEDMVSEIDSGLIINNAWYTRFQDYVNGVFSTVPRDGVYLVKNGEIKGLVSGIRISDSVPEFLRNISHVSKERKNVRWWEEIFPAIMPYVLARNMNISKAF</sequence>
<gene>
    <name evidence="2" type="ORF">OXIME_001386</name>
</gene>
<protein>
    <submittedName>
        <fullName evidence="2">TldD/PmbA family protein</fullName>
    </submittedName>
</protein>
<reference evidence="2 3" key="1">
    <citation type="submission" date="2023-09" db="EMBL/GenBank/DDBJ databases">
        <authorList>
            <person name="Golyshina O.V."/>
            <person name="Lunev E.A."/>
            <person name="Bargiela R."/>
            <person name="Gaines M.C."/>
            <person name="Daum B."/>
            <person name="Bale N.J."/>
            <person name="Koenen M."/>
            <person name="Sinninghe Damst J.S."/>
            <person name="Yakimov M."/>
            <person name="Golyshin P.N."/>
        </authorList>
    </citation>
    <scope>NUCLEOTIDE SEQUENCE [LARGE SCALE GENOMIC DNA]</scope>
    <source>
        <strain evidence="2 3">M1</strain>
    </source>
</reference>
<dbReference type="InterPro" id="IPR045569">
    <property type="entry name" value="Metalloprtase-TldD/E_C"/>
</dbReference>
<dbReference type="GO" id="GO:0008237">
    <property type="term" value="F:metallopeptidase activity"/>
    <property type="evidence" value="ECO:0007669"/>
    <property type="project" value="InterPro"/>
</dbReference>
<accession>A0AAX4NJ07</accession>
<dbReference type="RefSeq" id="WP_393971131.1">
    <property type="nucleotide sequence ID" value="NZ_CP133772.1"/>
</dbReference>
<dbReference type="PANTHER" id="PTHR43666">
    <property type="entry name" value="TLDD PROTEIN"/>
    <property type="match status" value="1"/>
</dbReference>
<dbReference type="PANTHER" id="PTHR43666:SF1">
    <property type="entry name" value="CONSERVED PROTEIN"/>
    <property type="match status" value="1"/>
</dbReference>
<evidence type="ECO:0000313" key="3">
    <source>
        <dbReference type="Proteomes" id="UP001451606"/>
    </source>
</evidence>
<dbReference type="GeneID" id="95968123"/>
<organism evidence="2 3">
    <name type="scientific">Oxyplasma meridianum</name>
    <dbReference type="NCBI Taxonomy" id="3073602"/>
    <lineage>
        <taxon>Archaea</taxon>
        <taxon>Methanobacteriati</taxon>
        <taxon>Thermoplasmatota</taxon>
        <taxon>Thermoplasmata</taxon>
        <taxon>Thermoplasmatales</taxon>
        <taxon>Thermoplasmataceae</taxon>
        <taxon>Oxyplasma</taxon>
    </lineage>
</organism>
<keyword evidence="3" id="KW-1185">Reference proteome</keyword>
<feature type="domain" description="Metalloprotease TldD/E C-terminal" evidence="1">
    <location>
        <begin position="228"/>
        <end position="448"/>
    </location>
</feature>
<name>A0AAX4NJ07_9ARCH</name>
<dbReference type="SUPFAM" id="SSF111283">
    <property type="entry name" value="Putative modulator of DNA gyrase, PmbA/TldD"/>
    <property type="match status" value="1"/>
</dbReference>
<dbReference type="InterPro" id="IPR036059">
    <property type="entry name" value="TldD/PmbA_sf"/>
</dbReference>